<keyword evidence="2" id="KW-1185">Reference proteome</keyword>
<dbReference type="RefSeq" id="WP_212902194.1">
    <property type="nucleotide sequence ID" value="NZ_BOPZ01000001.1"/>
</dbReference>
<sequence length="396" mass="46530">MILENFKPRYFKQISLVLTYDGKTILDSQPIYINNNRYFVPLIEFINDIGGKINIIGSSCYISIKKNEVIILELETIKLSYFNNKLYVALFDIVNSLDFHTYWDYKQNNIRIAKLLKKKVVPKIVRSKRNVLVTLEDFTDGKNYDSGDALFKVRIVMDYLNDRGIPFHLSWIPRYIDPLMGIDNNLCNDQNIKNADFIYTLDFCLSRKGIIGLHGYTHQHDGEISGQGTEFNDVINNEENIIKYRIESAINISKKLEIPCRYFETPHHAANTLQQSIFERYFDYMYEPYVGIVGDKVIRSPRNKKTLYIPISFDYVKENKIEDMLKYIDNLSENTIGNFFYHVNKEFDFIKYQTSNEFISIDYNNNSFLKKVLNKFEENSIKVISIYDVNEGDLLN</sequence>
<protein>
    <recommendedName>
        <fullName evidence="3">DUF2334 domain-containing protein</fullName>
    </recommendedName>
</protein>
<comment type="caution">
    <text evidence="1">The sequence shown here is derived from an EMBL/GenBank/DDBJ whole genome shotgun (WGS) entry which is preliminary data.</text>
</comment>
<evidence type="ECO:0000313" key="1">
    <source>
        <dbReference type="EMBL" id="GIM27436.1"/>
    </source>
</evidence>
<evidence type="ECO:0008006" key="3">
    <source>
        <dbReference type="Google" id="ProtNLM"/>
    </source>
</evidence>
<evidence type="ECO:0000313" key="2">
    <source>
        <dbReference type="Proteomes" id="UP000679179"/>
    </source>
</evidence>
<dbReference type="Pfam" id="PF10096">
    <property type="entry name" value="DUF2334"/>
    <property type="match status" value="1"/>
</dbReference>
<gene>
    <name evidence="1" type="ORF">CPJCM30710_01020</name>
</gene>
<dbReference type="AlphaFoldDB" id="A0A919VFF0"/>
<accession>A0A919VFF0</accession>
<dbReference type="InterPro" id="IPR018763">
    <property type="entry name" value="DUF2334"/>
</dbReference>
<proteinExistence type="predicted"/>
<dbReference type="EMBL" id="BOPZ01000001">
    <property type="protein sequence ID" value="GIM27436.1"/>
    <property type="molecule type" value="Genomic_DNA"/>
</dbReference>
<reference evidence="1" key="1">
    <citation type="submission" date="2021-03" db="EMBL/GenBank/DDBJ databases">
        <title>Taxonomic study of Clostridium polyendosporum from meadow-gley soil under rice.</title>
        <authorList>
            <person name="Kobayashi H."/>
            <person name="Tanizawa Y."/>
            <person name="Yagura M."/>
        </authorList>
    </citation>
    <scope>NUCLEOTIDE SEQUENCE</scope>
    <source>
        <strain evidence="1">JCM 30710</strain>
    </source>
</reference>
<name>A0A919VFF0_9CLOT</name>
<dbReference type="Proteomes" id="UP000679179">
    <property type="component" value="Unassembled WGS sequence"/>
</dbReference>
<organism evidence="1 2">
    <name type="scientific">Clostridium polyendosporum</name>
    <dbReference type="NCBI Taxonomy" id="69208"/>
    <lineage>
        <taxon>Bacteria</taxon>
        <taxon>Bacillati</taxon>
        <taxon>Bacillota</taxon>
        <taxon>Clostridia</taxon>
        <taxon>Eubacteriales</taxon>
        <taxon>Clostridiaceae</taxon>
        <taxon>Clostridium</taxon>
    </lineage>
</organism>